<accession>A0A7V3YKZ9</accession>
<dbReference type="AlphaFoldDB" id="A0A7V3YKZ9"/>
<dbReference type="PANTHER" id="PTHR43345">
    <property type="entry name" value="3-ISOPROPYLMALATE DEHYDRATASE SMALL SUBUNIT 2-RELATED-RELATED"/>
    <property type="match status" value="1"/>
</dbReference>
<dbReference type="UniPathway" id="UPA00048">
    <property type="reaction ID" value="UER00071"/>
</dbReference>
<sequence>MRLTGRVHKFGDDINTDYIISGKYKFKTLDMQELARHVMEDLDPEFVQKVRSGDFIAAGKNFGCGSSREQAPRALLACGIRGVLAKSFARIFFRNAINCGLFVVECDTDRIENGDEVTVDLERGEVVNLTRGVTLFVPPLPQVMIDILREGGLVNYFKKYGSFEKA</sequence>
<dbReference type="InterPro" id="IPR015928">
    <property type="entry name" value="Aconitase/3IPM_dehydase_swvl"/>
</dbReference>
<dbReference type="EC" id="4.2.1.33" evidence="7"/>
<evidence type="ECO:0000256" key="6">
    <source>
        <dbReference type="ARBA" id="ARBA00023239"/>
    </source>
</evidence>
<comment type="function">
    <text evidence="2 7">Catalyzes the isomerization between 2-isopropylmalate and 3-isopropylmalate, via the formation of 2-isopropylmaleate.</text>
</comment>
<name>A0A7V3YKZ9_9BACT</name>
<dbReference type="CDD" id="cd01577">
    <property type="entry name" value="IPMI_Swivel"/>
    <property type="match status" value="1"/>
</dbReference>
<evidence type="ECO:0000259" key="8">
    <source>
        <dbReference type="Pfam" id="PF00694"/>
    </source>
</evidence>
<keyword evidence="6 7" id="KW-0456">Lyase</keyword>
<dbReference type="HAMAP" id="MF_01032">
    <property type="entry name" value="LeuD_type2"/>
    <property type="match status" value="1"/>
</dbReference>
<dbReference type="InterPro" id="IPR050075">
    <property type="entry name" value="LeuD"/>
</dbReference>
<dbReference type="InterPro" id="IPR000573">
    <property type="entry name" value="AconitaseA/IPMdHydase_ssu_swvl"/>
</dbReference>
<evidence type="ECO:0000256" key="1">
    <source>
        <dbReference type="ARBA" id="ARBA00000491"/>
    </source>
</evidence>
<keyword evidence="7" id="KW-0028">Amino-acid biosynthesis</keyword>
<dbReference type="InterPro" id="IPR011827">
    <property type="entry name" value="LeuD_type2/HacB/DmdB"/>
</dbReference>
<dbReference type="SUPFAM" id="SSF52016">
    <property type="entry name" value="LeuD/IlvD-like"/>
    <property type="match status" value="1"/>
</dbReference>
<dbReference type="NCBIfam" id="TIGR02087">
    <property type="entry name" value="LEUD_arch"/>
    <property type="match status" value="1"/>
</dbReference>
<dbReference type="GO" id="GO:0003861">
    <property type="term" value="F:3-isopropylmalate dehydratase activity"/>
    <property type="evidence" value="ECO:0007669"/>
    <property type="project" value="UniProtKB-UniRule"/>
</dbReference>
<evidence type="ECO:0000313" key="9">
    <source>
        <dbReference type="EMBL" id="HGI74572.1"/>
    </source>
</evidence>
<protein>
    <recommendedName>
        <fullName evidence="7">3-isopropylmalate dehydratase small subunit</fullName>
        <ecNumber evidence="7">4.2.1.33</ecNumber>
    </recommendedName>
    <alternativeName>
        <fullName evidence="7">Alpha-IPM isomerase</fullName>
        <shortName evidence="7">IPMI</shortName>
    </alternativeName>
    <alternativeName>
        <fullName evidence="7">Isopropylmalate isomerase</fullName>
    </alternativeName>
</protein>
<comment type="subunit">
    <text evidence="5 7">Heterodimer of LeuC and LeuD.</text>
</comment>
<evidence type="ECO:0000256" key="2">
    <source>
        <dbReference type="ARBA" id="ARBA00002695"/>
    </source>
</evidence>
<dbReference type="PANTHER" id="PTHR43345:SF2">
    <property type="entry name" value="3-ISOPROPYLMALATE DEHYDRATASE SMALL SUBUNIT 1"/>
    <property type="match status" value="1"/>
</dbReference>
<gene>
    <name evidence="7" type="primary">leuD</name>
    <name evidence="9" type="ORF">ENU96_02680</name>
</gene>
<dbReference type="EMBL" id="DTEN01000109">
    <property type="protein sequence ID" value="HGI74572.1"/>
    <property type="molecule type" value="Genomic_DNA"/>
</dbReference>
<dbReference type="Gene3D" id="3.20.19.10">
    <property type="entry name" value="Aconitase, domain 4"/>
    <property type="match status" value="1"/>
</dbReference>
<keyword evidence="7" id="KW-0432">Leucine biosynthesis</keyword>
<evidence type="ECO:0000256" key="3">
    <source>
        <dbReference type="ARBA" id="ARBA00004729"/>
    </source>
</evidence>
<evidence type="ECO:0000256" key="5">
    <source>
        <dbReference type="ARBA" id="ARBA00011271"/>
    </source>
</evidence>
<comment type="catalytic activity">
    <reaction evidence="1 7">
        <text>(2R,3S)-3-isopropylmalate = (2S)-2-isopropylmalate</text>
        <dbReference type="Rhea" id="RHEA:32287"/>
        <dbReference type="ChEBI" id="CHEBI:1178"/>
        <dbReference type="ChEBI" id="CHEBI:35121"/>
        <dbReference type="EC" id="4.2.1.33"/>
    </reaction>
</comment>
<comment type="pathway">
    <text evidence="3 7">Amino-acid biosynthesis; L-leucine biosynthesis; L-leucine from 3-methyl-2-oxobutanoate: step 2/4.</text>
</comment>
<dbReference type="GO" id="GO:0009098">
    <property type="term" value="P:L-leucine biosynthetic process"/>
    <property type="evidence" value="ECO:0007669"/>
    <property type="project" value="UniProtKB-UniRule"/>
</dbReference>
<comment type="similarity">
    <text evidence="4 7">Belongs to the LeuD family. LeuD type 2 subfamily.</text>
</comment>
<feature type="domain" description="Aconitase A/isopropylmalate dehydratase small subunit swivel" evidence="8">
    <location>
        <begin position="55"/>
        <end position="106"/>
    </location>
</feature>
<organism evidence="9">
    <name type="scientific">Candidatus Caldatribacterium californiense</name>
    <dbReference type="NCBI Taxonomy" id="1454726"/>
    <lineage>
        <taxon>Bacteria</taxon>
        <taxon>Pseudomonadati</taxon>
        <taxon>Atribacterota</taxon>
        <taxon>Atribacteria</taxon>
        <taxon>Atribacterales</taxon>
        <taxon>Candidatus Caldatribacteriaceae</taxon>
        <taxon>Candidatus Caldatribacterium</taxon>
    </lineage>
</organism>
<keyword evidence="7" id="KW-0100">Branched-chain amino acid biosynthesis</keyword>
<proteinExistence type="inferred from homology"/>
<evidence type="ECO:0000256" key="7">
    <source>
        <dbReference type="HAMAP-Rule" id="MF_01032"/>
    </source>
</evidence>
<evidence type="ECO:0000256" key="4">
    <source>
        <dbReference type="ARBA" id="ARBA00009869"/>
    </source>
</evidence>
<reference evidence="9" key="1">
    <citation type="journal article" date="2020" name="mSystems">
        <title>Genome- and Community-Level Interaction Insights into Carbon Utilization and Element Cycling Functions of Hydrothermarchaeota in Hydrothermal Sediment.</title>
        <authorList>
            <person name="Zhou Z."/>
            <person name="Liu Y."/>
            <person name="Xu W."/>
            <person name="Pan J."/>
            <person name="Luo Z.H."/>
            <person name="Li M."/>
        </authorList>
    </citation>
    <scope>NUCLEOTIDE SEQUENCE [LARGE SCALE GENOMIC DNA]</scope>
    <source>
        <strain evidence="9">SpSt-716</strain>
    </source>
</reference>
<dbReference type="Pfam" id="PF00694">
    <property type="entry name" value="Aconitase_C"/>
    <property type="match status" value="1"/>
</dbReference>
<dbReference type="InterPro" id="IPR033940">
    <property type="entry name" value="IPMI_Swivel"/>
</dbReference>
<comment type="caution">
    <text evidence="9">The sequence shown here is derived from an EMBL/GenBank/DDBJ whole genome shotgun (WGS) entry which is preliminary data.</text>
</comment>